<evidence type="ECO:0000313" key="3">
    <source>
        <dbReference type="Proteomes" id="UP000826195"/>
    </source>
</evidence>
<accession>A0AAV7HXG1</accession>
<comment type="caution">
    <text evidence="2">The sequence shown here is derived from an EMBL/GenBank/DDBJ whole genome shotgun (WGS) entry which is preliminary data.</text>
</comment>
<reference evidence="2 3" key="1">
    <citation type="journal article" date="2021" name="J. Hered.">
        <title>A chromosome-level genome assembly of the parasitoid wasp, Cotesia glomerata (Hymenoptera: Braconidae).</title>
        <authorList>
            <person name="Pinto B.J."/>
            <person name="Weis J.J."/>
            <person name="Gamble T."/>
            <person name="Ode P.J."/>
            <person name="Paul R."/>
            <person name="Zaspel J.M."/>
        </authorList>
    </citation>
    <scope>NUCLEOTIDE SEQUENCE [LARGE SCALE GENOMIC DNA]</scope>
    <source>
        <strain evidence="2">CgM1</strain>
    </source>
</reference>
<sequence length="200" mass="23320">MLLPAVVLILLIILLVTIVSHFWITLLGYFKNFKKIKLNNIKKFTKLQEKFEGGTDQEGASRIYNFTDTVLPNDVQRILNLDFNYGLLQVNVGQPLIRIIKDLEGSISKVKDNTLLEEGLSEFRNVPRARCVNVVTNHINYQRRRKSNQSADLKVLKDIKFTKSFLKHHEDLVVMRSDKDNSTVVMYKEEYNREMKKYGK</sequence>
<protein>
    <submittedName>
        <fullName evidence="2">Uncharacterized protein</fullName>
    </submittedName>
</protein>
<proteinExistence type="predicted"/>
<evidence type="ECO:0000313" key="2">
    <source>
        <dbReference type="EMBL" id="KAH0537965.1"/>
    </source>
</evidence>
<gene>
    <name evidence="2" type="ORF">KQX54_002128</name>
</gene>
<name>A0AAV7HXG1_COTGL</name>
<keyword evidence="1" id="KW-0812">Transmembrane</keyword>
<keyword evidence="1" id="KW-1133">Transmembrane helix</keyword>
<organism evidence="2 3">
    <name type="scientific">Cotesia glomerata</name>
    <name type="common">Lepidopteran parasitic wasp</name>
    <name type="synonym">Apanteles glomeratus</name>
    <dbReference type="NCBI Taxonomy" id="32391"/>
    <lineage>
        <taxon>Eukaryota</taxon>
        <taxon>Metazoa</taxon>
        <taxon>Ecdysozoa</taxon>
        <taxon>Arthropoda</taxon>
        <taxon>Hexapoda</taxon>
        <taxon>Insecta</taxon>
        <taxon>Pterygota</taxon>
        <taxon>Neoptera</taxon>
        <taxon>Endopterygota</taxon>
        <taxon>Hymenoptera</taxon>
        <taxon>Apocrita</taxon>
        <taxon>Ichneumonoidea</taxon>
        <taxon>Braconidae</taxon>
        <taxon>Microgastrinae</taxon>
        <taxon>Cotesia</taxon>
    </lineage>
</organism>
<dbReference type="AlphaFoldDB" id="A0AAV7HXG1"/>
<dbReference type="Proteomes" id="UP000826195">
    <property type="component" value="Unassembled WGS sequence"/>
</dbReference>
<keyword evidence="1" id="KW-0472">Membrane</keyword>
<feature type="transmembrane region" description="Helical" evidence="1">
    <location>
        <begin position="6"/>
        <end position="30"/>
    </location>
</feature>
<evidence type="ECO:0000256" key="1">
    <source>
        <dbReference type="SAM" id="Phobius"/>
    </source>
</evidence>
<dbReference type="EMBL" id="JAHXZJ010002610">
    <property type="protein sequence ID" value="KAH0537965.1"/>
    <property type="molecule type" value="Genomic_DNA"/>
</dbReference>
<keyword evidence="3" id="KW-1185">Reference proteome</keyword>